<feature type="domain" description="Major facilitator superfamily (MFS) profile" evidence="4">
    <location>
        <begin position="186"/>
        <end position="377"/>
    </location>
</feature>
<dbReference type="OrthoDB" id="6499973at2759"/>
<dbReference type="PANTHER" id="PTHR11360:SF234">
    <property type="entry name" value="MFS-TYPE TRANSPORTER DBAD-RELATED"/>
    <property type="match status" value="1"/>
</dbReference>
<feature type="transmembrane region" description="Helical" evidence="3">
    <location>
        <begin position="102"/>
        <end position="126"/>
    </location>
</feature>
<evidence type="ECO:0000313" key="6">
    <source>
        <dbReference type="Proteomes" id="UP000305067"/>
    </source>
</evidence>
<evidence type="ECO:0000256" key="2">
    <source>
        <dbReference type="ARBA" id="ARBA00006727"/>
    </source>
</evidence>
<accession>A0A5C3QCP7</accession>
<feature type="transmembrane region" description="Helical" evidence="3">
    <location>
        <begin position="312"/>
        <end position="338"/>
    </location>
</feature>
<feature type="transmembrane region" description="Helical" evidence="3">
    <location>
        <begin position="132"/>
        <end position="154"/>
    </location>
</feature>
<keyword evidence="6" id="KW-1185">Reference proteome</keyword>
<dbReference type="GO" id="GO:0022857">
    <property type="term" value="F:transmembrane transporter activity"/>
    <property type="evidence" value="ECO:0007669"/>
    <property type="project" value="InterPro"/>
</dbReference>
<keyword evidence="3" id="KW-0472">Membrane</keyword>
<comment type="similarity">
    <text evidence="2">Belongs to the major facilitator superfamily. Monocarboxylate porter (TC 2.A.1.13) family.</text>
</comment>
<keyword evidence="3" id="KW-1133">Transmembrane helix</keyword>
<organism evidence="5 6">
    <name type="scientific">Pterulicium gracile</name>
    <dbReference type="NCBI Taxonomy" id="1884261"/>
    <lineage>
        <taxon>Eukaryota</taxon>
        <taxon>Fungi</taxon>
        <taxon>Dikarya</taxon>
        <taxon>Basidiomycota</taxon>
        <taxon>Agaricomycotina</taxon>
        <taxon>Agaricomycetes</taxon>
        <taxon>Agaricomycetidae</taxon>
        <taxon>Agaricales</taxon>
        <taxon>Pleurotineae</taxon>
        <taxon>Pterulaceae</taxon>
        <taxon>Pterulicium</taxon>
    </lineage>
</organism>
<dbReference type="GO" id="GO:0016020">
    <property type="term" value="C:membrane"/>
    <property type="evidence" value="ECO:0007669"/>
    <property type="project" value="UniProtKB-SubCell"/>
</dbReference>
<feature type="transmembrane region" description="Helical" evidence="3">
    <location>
        <begin position="253"/>
        <end position="271"/>
    </location>
</feature>
<reference evidence="5 6" key="1">
    <citation type="journal article" date="2019" name="Nat. Ecol. Evol.">
        <title>Megaphylogeny resolves global patterns of mushroom evolution.</title>
        <authorList>
            <person name="Varga T."/>
            <person name="Krizsan K."/>
            <person name="Foldi C."/>
            <person name="Dima B."/>
            <person name="Sanchez-Garcia M."/>
            <person name="Sanchez-Ramirez S."/>
            <person name="Szollosi G.J."/>
            <person name="Szarkandi J.G."/>
            <person name="Papp V."/>
            <person name="Albert L."/>
            <person name="Andreopoulos W."/>
            <person name="Angelini C."/>
            <person name="Antonin V."/>
            <person name="Barry K.W."/>
            <person name="Bougher N.L."/>
            <person name="Buchanan P."/>
            <person name="Buyck B."/>
            <person name="Bense V."/>
            <person name="Catcheside P."/>
            <person name="Chovatia M."/>
            <person name="Cooper J."/>
            <person name="Damon W."/>
            <person name="Desjardin D."/>
            <person name="Finy P."/>
            <person name="Geml J."/>
            <person name="Haridas S."/>
            <person name="Hughes K."/>
            <person name="Justo A."/>
            <person name="Karasinski D."/>
            <person name="Kautmanova I."/>
            <person name="Kiss B."/>
            <person name="Kocsube S."/>
            <person name="Kotiranta H."/>
            <person name="LaButti K.M."/>
            <person name="Lechner B.E."/>
            <person name="Liimatainen K."/>
            <person name="Lipzen A."/>
            <person name="Lukacs Z."/>
            <person name="Mihaltcheva S."/>
            <person name="Morgado L.N."/>
            <person name="Niskanen T."/>
            <person name="Noordeloos M.E."/>
            <person name="Ohm R.A."/>
            <person name="Ortiz-Santana B."/>
            <person name="Ovrebo C."/>
            <person name="Racz N."/>
            <person name="Riley R."/>
            <person name="Savchenko A."/>
            <person name="Shiryaev A."/>
            <person name="Soop K."/>
            <person name="Spirin V."/>
            <person name="Szebenyi C."/>
            <person name="Tomsovsky M."/>
            <person name="Tulloss R.E."/>
            <person name="Uehling J."/>
            <person name="Grigoriev I.V."/>
            <person name="Vagvolgyi C."/>
            <person name="Papp T."/>
            <person name="Martin F.M."/>
            <person name="Miettinen O."/>
            <person name="Hibbett D.S."/>
            <person name="Nagy L.G."/>
        </authorList>
    </citation>
    <scope>NUCLEOTIDE SEQUENCE [LARGE SCALE GENOMIC DNA]</scope>
    <source>
        <strain evidence="5 6">CBS 309.79</strain>
    </source>
</reference>
<evidence type="ECO:0000313" key="5">
    <source>
        <dbReference type="EMBL" id="TFK98220.1"/>
    </source>
</evidence>
<evidence type="ECO:0000256" key="3">
    <source>
        <dbReference type="SAM" id="Phobius"/>
    </source>
</evidence>
<feature type="transmembrane region" description="Helical" evidence="3">
    <location>
        <begin position="187"/>
        <end position="206"/>
    </location>
</feature>
<evidence type="ECO:0000259" key="4">
    <source>
        <dbReference type="PROSITE" id="PS50850"/>
    </source>
</evidence>
<dbReference type="PROSITE" id="PS50850">
    <property type="entry name" value="MFS"/>
    <property type="match status" value="1"/>
</dbReference>
<name>A0A5C3QCP7_9AGAR</name>
<dbReference type="Pfam" id="PF07690">
    <property type="entry name" value="MFS_1"/>
    <property type="match status" value="1"/>
</dbReference>
<dbReference type="SUPFAM" id="SSF103473">
    <property type="entry name" value="MFS general substrate transporter"/>
    <property type="match status" value="1"/>
</dbReference>
<proteinExistence type="inferred from homology"/>
<sequence>MRKNTYQTILSIIAWIGSVQIFMQYVLGLVSGRLMDTERLRTVSIGGSLLSLFSLFMLSLTQRQQYYQILLAQAIGYVSHWEWCSCPPSGLSPNHFTRRRSLAMGIIPTANSFGGFVFSVMFSHLFRGRVGFAMGIRIGGFICLGCLSLAQVLMHQYPKGKLPNEASLSIPASSPSTVAAICKNQPYVLTVLGGFVFNLGLFYPIFNVQLFAREEGFAPTNLIGWFLGIIDLSSCVGRVVLTYLGDRYGPVRTIAPCALISGVLPMTMFLWKGSAAIVAFCVLYGVFSGGVFALLCPAVFSWDSDRRTSGLGLGIACVPFGIASLVGAPLSTALAHVGSGSRTWYAGCIFAGVMEVLAAVLFLVAIFRNNKLQISTW</sequence>
<evidence type="ECO:0000256" key="1">
    <source>
        <dbReference type="ARBA" id="ARBA00004141"/>
    </source>
</evidence>
<feature type="transmembrane region" description="Helical" evidence="3">
    <location>
        <begin position="42"/>
        <end position="60"/>
    </location>
</feature>
<dbReference type="EMBL" id="ML178841">
    <property type="protein sequence ID" value="TFK98220.1"/>
    <property type="molecule type" value="Genomic_DNA"/>
</dbReference>
<comment type="subcellular location">
    <subcellularLocation>
        <location evidence="1">Membrane</location>
        <topology evidence="1">Multi-pass membrane protein</topology>
    </subcellularLocation>
</comment>
<dbReference type="InterPro" id="IPR050327">
    <property type="entry name" value="Proton-linked_MCT"/>
</dbReference>
<gene>
    <name evidence="5" type="ORF">BDV98DRAFT_215155</name>
</gene>
<dbReference type="AlphaFoldDB" id="A0A5C3QCP7"/>
<dbReference type="InterPro" id="IPR011701">
    <property type="entry name" value="MFS"/>
</dbReference>
<dbReference type="Gene3D" id="1.20.1250.20">
    <property type="entry name" value="MFS general substrate transporter like domains"/>
    <property type="match status" value="2"/>
</dbReference>
<dbReference type="InterPro" id="IPR020846">
    <property type="entry name" value="MFS_dom"/>
</dbReference>
<feature type="transmembrane region" description="Helical" evidence="3">
    <location>
        <begin position="277"/>
        <end position="300"/>
    </location>
</feature>
<feature type="transmembrane region" description="Helical" evidence="3">
    <location>
        <begin position="12"/>
        <end position="30"/>
    </location>
</feature>
<feature type="transmembrane region" description="Helical" evidence="3">
    <location>
        <begin position="222"/>
        <end position="241"/>
    </location>
</feature>
<dbReference type="Proteomes" id="UP000305067">
    <property type="component" value="Unassembled WGS sequence"/>
</dbReference>
<dbReference type="InterPro" id="IPR036259">
    <property type="entry name" value="MFS_trans_sf"/>
</dbReference>
<keyword evidence="3" id="KW-0812">Transmembrane</keyword>
<dbReference type="PANTHER" id="PTHR11360">
    <property type="entry name" value="MONOCARBOXYLATE TRANSPORTER"/>
    <property type="match status" value="1"/>
</dbReference>
<feature type="transmembrane region" description="Helical" evidence="3">
    <location>
        <begin position="344"/>
        <end position="367"/>
    </location>
</feature>
<protein>
    <submittedName>
        <fullName evidence="5">MFS general substrate transporter</fullName>
    </submittedName>
</protein>